<gene>
    <name evidence="6" type="ORF">SY83_00340</name>
</gene>
<dbReference type="GO" id="GO:0046872">
    <property type="term" value="F:metal ion binding"/>
    <property type="evidence" value="ECO:0007669"/>
    <property type="project" value="UniProtKB-KW"/>
</dbReference>
<evidence type="ECO:0000256" key="2">
    <source>
        <dbReference type="ARBA" id="ARBA00022617"/>
    </source>
</evidence>
<dbReference type="SUPFAM" id="SSF46458">
    <property type="entry name" value="Globin-like"/>
    <property type="match status" value="1"/>
</dbReference>
<comment type="similarity">
    <text evidence="5">Belongs to the truncated hemoglobin family. Group II subfamily.</text>
</comment>
<dbReference type="AlphaFoldDB" id="A0A172TDQ2"/>
<dbReference type="RefSeq" id="WP_068603282.1">
    <property type="nucleotide sequence ID" value="NZ_CP011388.1"/>
</dbReference>
<dbReference type="GO" id="GO:0019825">
    <property type="term" value="F:oxygen binding"/>
    <property type="evidence" value="ECO:0007669"/>
    <property type="project" value="InterPro"/>
</dbReference>
<keyword evidence="1" id="KW-0813">Transport</keyword>
<name>A0A172TDQ2_9BACL</name>
<sequence>MTDLQALTFYELLGEAEGVTRLVHTFYPIVLQDEELAPLFAESNIDSVMEKQVMFLTQFFGGPLLFTEAYGHPMMRARHMHFALTPELASAWLRCMKEALVQLGTEEALRDAVIERLSGPAYHFVNTP</sequence>
<evidence type="ECO:0000256" key="5">
    <source>
        <dbReference type="ARBA" id="ARBA00034496"/>
    </source>
</evidence>
<dbReference type="STRING" id="1178515.SY83_00340"/>
<dbReference type="InterPro" id="IPR009050">
    <property type="entry name" value="Globin-like_sf"/>
</dbReference>
<dbReference type="GO" id="GO:0005344">
    <property type="term" value="F:oxygen carrier activity"/>
    <property type="evidence" value="ECO:0007669"/>
    <property type="project" value="InterPro"/>
</dbReference>
<keyword evidence="3" id="KW-0479">Metal-binding</keyword>
<evidence type="ECO:0000256" key="4">
    <source>
        <dbReference type="ARBA" id="ARBA00023004"/>
    </source>
</evidence>
<dbReference type="OrthoDB" id="9790913at2"/>
<evidence type="ECO:0000313" key="7">
    <source>
        <dbReference type="Proteomes" id="UP000076927"/>
    </source>
</evidence>
<dbReference type="Proteomes" id="UP000076927">
    <property type="component" value="Chromosome"/>
</dbReference>
<keyword evidence="7" id="KW-1185">Reference proteome</keyword>
<dbReference type="Gene3D" id="1.10.490.10">
    <property type="entry name" value="Globins"/>
    <property type="match status" value="1"/>
</dbReference>
<evidence type="ECO:0000313" key="6">
    <source>
        <dbReference type="EMBL" id="ANE45082.1"/>
    </source>
</evidence>
<evidence type="ECO:0000256" key="3">
    <source>
        <dbReference type="ARBA" id="ARBA00022723"/>
    </source>
</evidence>
<dbReference type="EMBL" id="CP011388">
    <property type="protein sequence ID" value="ANE45082.1"/>
    <property type="molecule type" value="Genomic_DNA"/>
</dbReference>
<accession>A0A172TDQ2</accession>
<keyword evidence="2" id="KW-0349">Heme</keyword>
<dbReference type="InterPro" id="IPR044203">
    <property type="entry name" value="GlbO/GLB3-like"/>
</dbReference>
<dbReference type="PATRIC" id="fig|1178515.4.peg.74"/>
<dbReference type="InterPro" id="IPR001486">
    <property type="entry name" value="Hemoglobin_trunc"/>
</dbReference>
<dbReference type="Pfam" id="PF01152">
    <property type="entry name" value="Bac_globin"/>
    <property type="match status" value="1"/>
</dbReference>
<dbReference type="PANTHER" id="PTHR47366">
    <property type="entry name" value="TWO-ON-TWO HEMOGLOBIN-3"/>
    <property type="match status" value="1"/>
</dbReference>
<dbReference type="InterPro" id="IPR012292">
    <property type="entry name" value="Globin/Proto"/>
</dbReference>
<proteinExistence type="inferred from homology"/>
<reference evidence="6 7" key="1">
    <citation type="submission" date="2015-01" db="EMBL/GenBank/DDBJ databases">
        <title>Paenibacillus swuensis/DY6/whole genome sequencing.</title>
        <authorList>
            <person name="Kim M.K."/>
            <person name="Srinivasan S."/>
            <person name="Lee J.-J."/>
        </authorList>
    </citation>
    <scope>NUCLEOTIDE SEQUENCE [LARGE SCALE GENOMIC DNA]</scope>
    <source>
        <strain evidence="6 7">DY6</strain>
    </source>
</reference>
<protein>
    <submittedName>
        <fullName evidence="6">Globin</fullName>
    </submittedName>
</protein>
<dbReference type="GO" id="GO:0020037">
    <property type="term" value="F:heme binding"/>
    <property type="evidence" value="ECO:0007669"/>
    <property type="project" value="InterPro"/>
</dbReference>
<keyword evidence="4" id="KW-0408">Iron</keyword>
<evidence type="ECO:0000256" key="1">
    <source>
        <dbReference type="ARBA" id="ARBA00022448"/>
    </source>
</evidence>
<dbReference type="PANTHER" id="PTHR47366:SF1">
    <property type="entry name" value="TWO-ON-TWO HEMOGLOBIN-3"/>
    <property type="match status" value="1"/>
</dbReference>
<organism evidence="6 7">
    <name type="scientific">Paenibacillus swuensis</name>
    <dbReference type="NCBI Taxonomy" id="1178515"/>
    <lineage>
        <taxon>Bacteria</taxon>
        <taxon>Bacillati</taxon>
        <taxon>Bacillota</taxon>
        <taxon>Bacilli</taxon>
        <taxon>Bacillales</taxon>
        <taxon>Paenibacillaceae</taxon>
        <taxon>Paenibacillus</taxon>
    </lineage>
</organism>
<dbReference type="KEGG" id="pswu:SY83_00340"/>